<dbReference type="SUPFAM" id="SSF52972">
    <property type="entry name" value="ITPase-like"/>
    <property type="match status" value="1"/>
</dbReference>
<evidence type="ECO:0000256" key="4">
    <source>
        <dbReference type="HAMAP-Rule" id="MF_00528"/>
    </source>
</evidence>
<comment type="caution">
    <text evidence="5">The sequence shown here is derived from an EMBL/GenBank/DDBJ whole genome shotgun (WGS) entry which is preliminary data.</text>
</comment>
<proteinExistence type="inferred from homology"/>
<accession>A0ABU5VVP4</accession>
<dbReference type="InterPro" id="IPR003697">
    <property type="entry name" value="Maf-like"/>
</dbReference>
<evidence type="ECO:0000256" key="1">
    <source>
        <dbReference type="ARBA" id="ARBA00001968"/>
    </source>
</evidence>
<dbReference type="PANTHER" id="PTHR43213:SF5">
    <property type="entry name" value="BIFUNCTIONAL DTTP_UTP PYROPHOSPHATASE_METHYLTRANSFERASE PROTEIN-RELATED"/>
    <property type="match status" value="1"/>
</dbReference>
<dbReference type="NCBIfam" id="TIGR00172">
    <property type="entry name" value="maf"/>
    <property type="match status" value="1"/>
</dbReference>
<dbReference type="EMBL" id="JAYGJQ010000002">
    <property type="protein sequence ID" value="MEA9357131.1"/>
    <property type="molecule type" value="Genomic_DNA"/>
</dbReference>
<dbReference type="RefSeq" id="WP_323577025.1">
    <property type="nucleotide sequence ID" value="NZ_JAYGJQ010000002.1"/>
</dbReference>
<dbReference type="Proteomes" id="UP001302274">
    <property type="component" value="Unassembled WGS sequence"/>
</dbReference>
<evidence type="ECO:0000313" key="6">
    <source>
        <dbReference type="Proteomes" id="UP001302274"/>
    </source>
</evidence>
<comment type="catalytic activity">
    <reaction evidence="4">
        <text>dTTP + H2O = dTMP + diphosphate + H(+)</text>
        <dbReference type="Rhea" id="RHEA:28534"/>
        <dbReference type="ChEBI" id="CHEBI:15377"/>
        <dbReference type="ChEBI" id="CHEBI:15378"/>
        <dbReference type="ChEBI" id="CHEBI:33019"/>
        <dbReference type="ChEBI" id="CHEBI:37568"/>
        <dbReference type="ChEBI" id="CHEBI:63528"/>
        <dbReference type="EC" id="3.6.1.9"/>
    </reaction>
</comment>
<comment type="function">
    <text evidence="4">Nucleoside triphosphate pyrophosphatase that hydrolyzes dTTP and UTP. May have a dual role in cell division arrest and in preventing the incorporation of modified nucleotides into cellular nucleic acids.</text>
</comment>
<gene>
    <name evidence="5" type="ORF">SHI21_12980</name>
</gene>
<evidence type="ECO:0000256" key="2">
    <source>
        <dbReference type="ARBA" id="ARBA00022801"/>
    </source>
</evidence>
<feature type="site" description="Important for substrate specificity" evidence="4">
    <location>
        <position position="16"/>
    </location>
</feature>
<dbReference type="Gene3D" id="3.90.950.10">
    <property type="match status" value="1"/>
</dbReference>
<dbReference type="HAMAP" id="MF_00528">
    <property type="entry name" value="Maf"/>
    <property type="match status" value="1"/>
</dbReference>
<feature type="active site" description="Proton acceptor" evidence="4">
    <location>
        <position position="75"/>
    </location>
</feature>
<comment type="subcellular location">
    <subcellularLocation>
        <location evidence="4">Cytoplasm</location>
    </subcellularLocation>
</comment>
<organism evidence="5 6">
    <name type="scientific">Bacteriovorax antarcticus</name>
    <dbReference type="NCBI Taxonomy" id="3088717"/>
    <lineage>
        <taxon>Bacteria</taxon>
        <taxon>Pseudomonadati</taxon>
        <taxon>Bdellovibrionota</taxon>
        <taxon>Bacteriovoracia</taxon>
        <taxon>Bacteriovoracales</taxon>
        <taxon>Bacteriovoracaceae</taxon>
        <taxon>Bacteriovorax</taxon>
    </lineage>
</organism>
<protein>
    <recommendedName>
        <fullName evidence="4">dTTP/UTP pyrophosphatase</fullName>
        <shortName evidence="4">dTTPase/UTPase</shortName>
        <ecNumber evidence="4">3.6.1.9</ecNumber>
    </recommendedName>
    <alternativeName>
        <fullName evidence="4">Nucleoside triphosphate pyrophosphatase</fullName>
    </alternativeName>
    <alternativeName>
        <fullName evidence="4">Nucleotide pyrophosphatase</fullName>
        <shortName evidence="4">Nucleotide PPase</shortName>
    </alternativeName>
</protein>
<comment type="cofactor">
    <cofactor evidence="1 4">
        <name>a divalent metal cation</name>
        <dbReference type="ChEBI" id="CHEBI:60240"/>
    </cofactor>
</comment>
<feature type="site" description="Important for substrate specificity" evidence="4">
    <location>
        <position position="76"/>
    </location>
</feature>
<reference evidence="5 6" key="1">
    <citation type="submission" date="2023-11" db="EMBL/GenBank/DDBJ databases">
        <title>A Novel Polar Bacteriovorax (B. antarcticus) Isolated from the Biocrust in Antarctica.</title>
        <authorList>
            <person name="Mun W."/>
            <person name="Choi S.Y."/>
            <person name="Mitchell R.J."/>
        </authorList>
    </citation>
    <scope>NUCLEOTIDE SEQUENCE [LARGE SCALE GENOMIC DNA]</scope>
    <source>
        <strain evidence="5 6">PP10</strain>
    </source>
</reference>
<comment type="caution">
    <text evidence="4">Lacks conserved residue(s) required for the propagation of feature annotation.</text>
</comment>
<dbReference type="GO" id="GO:0016787">
    <property type="term" value="F:hydrolase activity"/>
    <property type="evidence" value="ECO:0007669"/>
    <property type="project" value="UniProtKB-KW"/>
</dbReference>
<comment type="similarity">
    <text evidence="4">Belongs to the Maf family. YhdE subfamily.</text>
</comment>
<keyword evidence="6" id="KW-1185">Reference proteome</keyword>
<dbReference type="InterPro" id="IPR029001">
    <property type="entry name" value="ITPase-like_fam"/>
</dbReference>
<keyword evidence="4" id="KW-0963">Cytoplasm</keyword>
<evidence type="ECO:0000256" key="3">
    <source>
        <dbReference type="ARBA" id="ARBA00023080"/>
    </source>
</evidence>
<dbReference type="PIRSF" id="PIRSF006305">
    <property type="entry name" value="Maf"/>
    <property type="match status" value="1"/>
</dbReference>
<name>A0ABU5VVP4_9BACT</name>
<sequence>MESGKFSLVLGSQSPRRKELLSWLNIPFKIITADLAEISSETVSEKIAMDIASQKAHAVLAQASAVLNPFIISSDTIVVLDEKLYGKPKDRDDARVILSELSDKTHKVVTGVSFLFHDKNTNKMREHLFYDLTEVTFNEITNDLMESYIATGDSLDKAGAYGIQGPSLTFISKVNGSYSNVVGFPLDKVVSELAIILGDDWKKNF</sequence>
<dbReference type="Pfam" id="PF02545">
    <property type="entry name" value="Maf"/>
    <property type="match status" value="1"/>
</dbReference>
<dbReference type="PANTHER" id="PTHR43213">
    <property type="entry name" value="BIFUNCTIONAL DTTP/UTP PYROPHOSPHATASE/METHYLTRANSFERASE PROTEIN-RELATED"/>
    <property type="match status" value="1"/>
</dbReference>
<evidence type="ECO:0000313" key="5">
    <source>
        <dbReference type="EMBL" id="MEA9357131.1"/>
    </source>
</evidence>
<comment type="catalytic activity">
    <reaction evidence="4">
        <text>UTP + H2O = UMP + diphosphate + H(+)</text>
        <dbReference type="Rhea" id="RHEA:29395"/>
        <dbReference type="ChEBI" id="CHEBI:15377"/>
        <dbReference type="ChEBI" id="CHEBI:15378"/>
        <dbReference type="ChEBI" id="CHEBI:33019"/>
        <dbReference type="ChEBI" id="CHEBI:46398"/>
        <dbReference type="ChEBI" id="CHEBI:57865"/>
        <dbReference type="EC" id="3.6.1.9"/>
    </reaction>
</comment>
<dbReference type="CDD" id="cd00555">
    <property type="entry name" value="Maf"/>
    <property type="match status" value="1"/>
</dbReference>
<dbReference type="EC" id="3.6.1.9" evidence="4"/>
<feature type="site" description="Important for substrate specificity" evidence="4">
    <location>
        <position position="164"/>
    </location>
</feature>
<keyword evidence="3 4" id="KW-0546">Nucleotide metabolism</keyword>
<keyword evidence="2 4" id="KW-0378">Hydrolase</keyword>